<feature type="domain" description="ABC transmembrane type-1" evidence="8">
    <location>
        <begin position="51"/>
        <end position="231"/>
    </location>
</feature>
<evidence type="ECO:0000313" key="9">
    <source>
        <dbReference type="EMBL" id="QTX32241.1"/>
    </source>
</evidence>
<dbReference type="RefSeq" id="WP_274373461.1">
    <property type="nucleotide sequence ID" value="NZ_CP072943.1"/>
</dbReference>
<organism evidence="9 10">
    <name type="scientific">Aminithiophilus ramosus</name>
    <dbReference type="NCBI Taxonomy" id="3029084"/>
    <lineage>
        <taxon>Bacteria</taxon>
        <taxon>Thermotogati</taxon>
        <taxon>Synergistota</taxon>
        <taxon>Synergistia</taxon>
        <taxon>Synergistales</taxon>
        <taxon>Aminithiophilaceae</taxon>
        <taxon>Aminithiophilus</taxon>
    </lineage>
</organism>
<feature type="transmembrane region" description="Helical" evidence="7">
    <location>
        <begin position="117"/>
        <end position="136"/>
    </location>
</feature>
<evidence type="ECO:0000259" key="8">
    <source>
        <dbReference type="PROSITE" id="PS50928"/>
    </source>
</evidence>
<gene>
    <name evidence="9" type="ORF">KAR29_13195</name>
</gene>
<feature type="transmembrane region" description="Helical" evidence="7">
    <location>
        <begin position="47"/>
        <end position="78"/>
    </location>
</feature>
<evidence type="ECO:0000256" key="4">
    <source>
        <dbReference type="ARBA" id="ARBA00022692"/>
    </source>
</evidence>
<comment type="subcellular location">
    <subcellularLocation>
        <location evidence="1 7">Cell membrane</location>
        <topology evidence="1 7">Multi-pass membrane protein</topology>
    </subcellularLocation>
</comment>
<comment type="similarity">
    <text evidence="7">Belongs to the binding-protein-dependent transport system permease family.</text>
</comment>
<keyword evidence="10" id="KW-1185">Reference proteome</keyword>
<evidence type="ECO:0000256" key="5">
    <source>
        <dbReference type="ARBA" id="ARBA00022989"/>
    </source>
</evidence>
<dbReference type="CDD" id="cd06261">
    <property type="entry name" value="TM_PBP2"/>
    <property type="match status" value="1"/>
</dbReference>
<feature type="transmembrane region" description="Helical" evidence="7">
    <location>
        <begin position="169"/>
        <end position="192"/>
    </location>
</feature>
<dbReference type="InterPro" id="IPR035906">
    <property type="entry name" value="MetI-like_sf"/>
</dbReference>
<dbReference type="PROSITE" id="PS50928">
    <property type="entry name" value="ABC_TM1"/>
    <property type="match status" value="1"/>
</dbReference>
<evidence type="ECO:0000313" key="10">
    <source>
        <dbReference type="Proteomes" id="UP000671879"/>
    </source>
</evidence>
<dbReference type="PANTHER" id="PTHR30151">
    <property type="entry name" value="ALKANE SULFONATE ABC TRANSPORTER-RELATED, MEMBRANE SUBUNIT"/>
    <property type="match status" value="1"/>
</dbReference>
<evidence type="ECO:0000256" key="6">
    <source>
        <dbReference type="ARBA" id="ARBA00023136"/>
    </source>
</evidence>
<protein>
    <submittedName>
        <fullName evidence="9">ABC transporter permease</fullName>
    </submittedName>
</protein>
<evidence type="ECO:0000256" key="2">
    <source>
        <dbReference type="ARBA" id="ARBA00022448"/>
    </source>
</evidence>
<keyword evidence="2 7" id="KW-0813">Transport</keyword>
<dbReference type="KEGG" id="aram:KAR29_13195"/>
<dbReference type="GO" id="GO:0005886">
    <property type="term" value="C:plasma membrane"/>
    <property type="evidence" value="ECO:0007669"/>
    <property type="project" value="UniProtKB-SubCell"/>
</dbReference>
<feature type="transmembrane region" description="Helical" evidence="7">
    <location>
        <begin position="85"/>
        <end position="111"/>
    </location>
</feature>
<name>A0A9Q7AQI5_9BACT</name>
<accession>A0A9Q7AQI5</accession>
<evidence type="ECO:0000256" key="1">
    <source>
        <dbReference type="ARBA" id="ARBA00004651"/>
    </source>
</evidence>
<feature type="transmembrane region" description="Helical" evidence="7">
    <location>
        <begin position="213"/>
        <end position="234"/>
    </location>
</feature>
<dbReference type="PANTHER" id="PTHR30151:SF20">
    <property type="entry name" value="ABC TRANSPORTER PERMEASE PROTEIN HI_0355-RELATED"/>
    <property type="match status" value="1"/>
</dbReference>
<reference evidence="10" key="1">
    <citation type="submission" date="2021-04" db="EMBL/GenBank/DDBJ databases">
        <title>A novel Synergistetes isolate from a pyrite-forming mixed culture.</title>
        <authorList>
            <person name="Bunk B."/>
            <person name="Sproer C."/>
            <person name="Spring S."/>
            <person name="Pester M."/>
        </authorList>
    </citation>
    <scope>NUCLEOTIDE SEQUENCE [LARGE SCALE GENOMIC DNA]</scope>
    <source>
        <strain evidence="10">J.5.4.2-T.3.5.2</strain>
    </source>
</reference>
<dbReference type="SUPFAM" id="SSF161098">
    <property type="entry name" value="MetI-like"/>
    <property type="match status" value="1"/>
</dbReference>
<dbReference type="Gene3D" id="1.10.3720.10">
    <property type="entry name" value="MetI-like"/>
    <property type="match status" value="1"/>
</dbReference>
<dbReference type="GO" id="GO:0055085">
    <property type="term" value="P:transmembrane transport"/>
    <property type="evidence" value="ECO:0007669"/>
    <property type="project" value="InterPro"/>
</dbReference>
<proteinExistence type="inferred from homology"/>
<dbReference type="EMBL" id="CP072943">
    <property type="protein sequence ID" value="QTX32241.1"/>
    <property type="molecule type" value="Genomic_DNA"/>
</dbReference>
<feature type="transmembrane region" description="Helical" evidence="7">
    <location>
        <begin position="145"/>
        <end position="163"/>
    </location>
</feature>
<keyword evidence="3" id="KW-1003">Cell membrane</keyword>
<evidence type="ECO:0000256" key="7">
    <source>
        <dbReference type="RuleBase" id="RU363032"/>
    </source>
</evidence>
<keyword evidence="4 7" id="KW-0812">Transmembrane</keyword>
<keyword evidence="5 7" id="KW-1133">Transmembrane helix</keyword>
<keyword evidence="6 7" id="KW-0472">Membrane</keyword>
<dbReference type="Pfam" id="PF00528">
    <property type="entry name" value="BPD_transp_1"/>
    <property type="match status" value="1"/>
</dbReference>
<evidence type="ECO:0000256" key="3">
    <source>
        <dbReference type="ARBA" id="ARBA00022475"/>
    </source>
</evidence>
<dbReference type="Proteomes" id="UP000671879">
    <property type="component" value="Chromosome"/>
</dbReference>
<dbReference type="InterPro" id="IPR000515">
    <property type="entry name" value="MetI-like"/>
</dbReference>
<dbReference type="AlphaFoldDB" id="A0A9Q7AQI5"/>
<sequence>MKGTAVLFPALLLALWEGGCRWSAVSPLILPPPSLVLAAFRRDLPLLAFHAVATGGEILGGSALALAIAFPLALLLFLCPRLESLLAPLLVASQAIPVFALAPLLIFWFGYGPGSKIVMAALVVFFPVVVSLLAGLRDCDRDYRALFRLLGAGPWRTVTGLHLPWALPFLLAGLRSGLSVATIGAVIGEWVGARRGLGYFMIQANARLQTDRVFAAVLALTLMGLALWGAVGLAETRLLRWKGGEKS</sequence>